<proteinExistence type="predicted"/>
<dbReference type="RefSeq" id="XP_031867350.1">
    <property type="nucleotide sequence ID" value="XM_032016119.1"/>
</dbReference>
<dbReference type="Gene3D" id="3.40.50.300">
    <property type="entry name" value="P-loop containing nucleotide triphosphate hydrolases"/>
    <property type="match status" value="2"/>
</dbReference>
<gene>
    <name evidence="2" type="ORF">BP5553_07496</name>
</gene>
<dbReference type="InterPro" id="IPR006083">
    <property type="entry name" value="PRK/URK"/>
</dbReference>
<dbReference type="OrthoDB" id="6362633at2759"/>
<organism evidence="2 3">
    <name type="scientific">Venustampulla echinocandica</name>
    <dbReference type="NCBI Taxonomy" id="2656787"/>
    <lineage>
        <taxon>Eukaryota</taxon>
        <taxon>Fungi</taxon>
        <taxon>Dikarya</taxon>
        <taxon>Ascomycota</taxon>
        <taxon>Pezizomycotina</taxon>
        <taxon>Leotiomycetes</taxon>
        <taxon>Helotiales</taxon>
        <taxon>Pleuroascaceae</taxon>
        <taxon>Venustampulla</taxon>
    </lineage>
</organism>
<dbReference type="PANTHER" id="PTHR10285">
    <property type="entry name" value="URIDINE KINASE"/>
    <property type="match status" value="1"/>
</dbReference>
<dbReference type="GeneID" id="43600345"/>
<comment type="caution">
    <text evidence="2">The sequence shown here is derived from an EMBL/GenBank/DDBJ whole genome shotgun (WGS) entry which is preliminary data.</text>
</comment>
<dbReference type="Pfam" id="PF00485">
    <property type="entry name" value="PRK"/>
    <property type="match status" value="1"/>
</dbReference>
<protein>
    <recommendedName>
        <fullName evidence="1">Phosphoribulokinase/uridine kinase domain-containing protein</fullName>
    </recommendedName>
</protein>
<dbReference type="AlphaFoldDB" id="A0A370TGQ2"/>
<accession>A0A370TGQ2</accession>
<dbReference type="EMBL" id="NPIC01000007">
    <property type="protein sequence ID" value="RDL34368.1"/>
    <property type="molecule type" value="Genomic_DNA"/>
</dbReference>
<dbReference type="InterPro" id="IPR027417">
    <property type="entry name" value="P-loop_NTPase"/>
</dbReference>
<evidence type="ECO:0000259" key="1">
    <source>
        <dbReference type="Pfam" id="PF00485"/>
    </source>
</evidence>
<evidence type="ECO:0000313" key="2">
    <source>
        <dbReference type="EMBL" id="RDL34368.1"/>
    </source>
</evidence>
<dbReference type="STRING" id="2656787.A0A370TGQ2"/>
<name>A0A370TGQ2_9HELO</name>
<evidence type="ECO:0000313" key="3">
    <source>
        <dbReference type="Proteomes" id="UP000254866"/>
    </source>
</evidence>
<feature type="domain" description="Phosphoribulokinase/uridine kinase" evidence="1">
    <location>
        <begin position="29"/>
        <end position="229"/>
    </location>
</feature>
<reference evidence="2 3" key="1">
    <citation type="journal article" date="2018" name="IMA Fungus">
        <title>IMA Genome-F 9: Draft genome sequence of Annulohypoxylon stygium, Aspergillus mulundensis, Berkeleyomyces basicola (syn. Thielaviopsis basicola), Ceratocystis smalleyi, two Cercospora beticola strains, Coleophoma cylindrospora, Fusarium fracticaudum, Phialophora cf. hyalina, and Morchella septimelata.</title>
        <authorList>
            <person name="Wingfield B.D."/>
            <person name="Bills G.F."/>
            <person name="Dong Y."/>
            <person name="Huang W."/>
            <person name="Nel W.J."/>
            <person name="Swalarsk-Parry B.S."/>
            <person name="Vaghefi N."/>
            <person name="Wilken P.M."/>
            <person name="An Z."/>
            <person name="de Beer Z.W."/>
            <person name="De Vos L."/>
            <person name="Chen L."/>
            <person name="Duong T.A."/>
            <person name="Gao Y."/>
            <person name="Hammerbacher A."/>
            <person name="Kikkert J.R."/>
            <person name="Li Y."/>
            <person name="Li H."/>
            <person name="Li K."/>
            <person name="Li Q."/>
            <person name="Liu X."/>
            <person name="Ma X."/>
            <person name="Naidoo K."/>
            <person name="Pethybridge S.J."/>
            <person name="Sun J."/>
            <person name="Steenkamp E.T."/>
            <person name="van der Nest M.A."/>
            <person name="van Wyk S."/>
            <person name="Wingfield M.J."/>
            <person name="Xiong C."/>
            <person name="Yue Q."/>
            <person name="Zhang X."/>
        </authorList>
    </citation>
    <scope>NUCLEOTIDE SEQUENCE [LARGE SCALE GENOMIC DNA]</scope>
    <source>
        <strain evidence="2 3">BP 5553</strain>
    </source>
</reference>
<dbReference type="GO" id="GO:0016301">
    <property type="term" value="F:kinase activity"/>
    <property type="evidence" value="ECO:0007669"/>
    <property type="project" value="InterPro"/>
</dbReference>
<keyword evidence="3" id="KW-1185">Reference proteome</keyword>
<sequence>MEPQHQALASRTLAHYTSLNSTNPGSRLLIAVAGPPGSGKTTSTTAIARILNTRMKQSPPLAAVISMDGFHYPRSYLDTLPNAAEAYVRRGAPWTFDAEGIVRLISRSRGVAASGKGEVMIAPTFDHALKDPIDDGLIIEPETRILIFEGNYLLVDEEPWSRIRELVDERWWVSVGAEEARMRVARRHVAAGIERNMVDALKRVDANDSLNGVYITEHSRDADVVIKNIEEKV</sequence>
<dbReference type="GO" id="GO:0005524">
    <property type="term" value="F:ATP binding"/>
    <property type="evidence" value="ECO:0007669"/>
    <property type="project" value="InterPro"/>
</dbReference>
<dbReference type="SUPFAM" id="SSF52540">
    <property type="entry name" value="P-loop containing nucleoside triphosphate hydrolases"/>
    <property type="match status" value="1"/>
</dbReference>
<dbReference type="Proteomes" id="UP000254866">
    <property type="component" value="Unassembled WGS sequence"/>
</dbReference>